<evidence type="ECO:0000256" key="6">
    <source>
        <dbReference type="ARBA" id="ARBA00023012"/>
    </source>
</evidence>
<dbReference type="InterPro" id="IPR036890">
    <property type="entry name" value="HATPase_C_sf"/>
</dbReference>
<keyword evidence="8" id="KW-1133">Transmembrane helix</keyword>
<evidence type="ECO:0000256" key="5">
    <source>
        <dbReference type="ARBA" id="ARBA00022777"/>
    </source>
</evidence>
<dbReference type="Gene3D" id="3.30.450.20">
    <property type="entry name" value="PAS domain"/>
    <property type="match status" value="1"/>
</dbReference>
<keyword evidence="5 10" id="KW-0418">Kinase</keyword>
<dbReference type="Gene3D" id="3.30.565.10">
    <property type="entry name" value="Histidine kinase-like ATPase, C-terminal domain"/>
    <property type="match status" value="1"/>
</dbReference>
<dbReference type="InterPro" id="IPR004358">
    <property type="entry name" value="Sig_transdc_His_kin-like_C"/>
</dbReference>
<keyword evidence="7 8" id="KW-0472">Membrane</keyword>
<dbReference type="Proteomes" id="UP000588604">
    <property type="component" value="Unassembled WGS sequence"/>
</dbReference>
<dbReference type="AlphaFoldDB" id="A0A841MT87"/>
<keyword evidence="11" id="KW-1185">Reference proteome</keyword>
<protein>
    <recommendedName>
        <fullName evidence="2">histidine kinase</fullName>
        <ecNumber evidence="2">2.7.13.3</ecNumber>
    </recommendedName>
</protein>
<evidence type="ECO:0000256" key="4">
    <source>
        <dbReference type="ARBA" id="ARBA00022679"/>
    </source>
</evidence>
<feature type="transmembrane region" description="Helical" evidence="8">
    <location>
        <begin position="212"/>
        <end position="230"/>
    </location>
</feature>
<keyword evidence="8" id="KW-0812">Transmembrane</keyword>
<sequence length="590" mass="67101">MEFIINPYSSILLISGLLVAGLSTFIALRLGDSTRWIALTMLCVSIWGIFYGLELTTSTKEMMLFFVKIEYIGILLTPAFWLIFCLKYTGLKPKNLKLTYLLIGIVPVLSYLILLTNDYHHFHYANTSVVNTMGFPTLKIEIGPWYLVNIVYSYSTFLIGLILIGRRFKSSDPLYRKQTQFLFLAGLIPILVNALYQLGLFKGVSAIDFTPFAFLFTYLLLAFAIIRYSLFSIKPIAKDKIIETITRGVLVVDHRMNIIDFNAAFLNFFINPKSVQTGKNLNQLFLGFPEIISLTESKIHNTIEVQDVTDEKRKIIRIEAIPILDPESLMSGTVLLFEDISEEVLNKETLEKQTEELKQLNDLKDKYFSIISHDLKGPIFGVKELIHLTQTGLVSQEEFMEMMPEISKNMENVAILLENLLAWTSSQLRGEFVQKTEFDIIPLITQQKNLLERITKEKNIKIEVENVSDVWVFADRNMVELVIRNILSNAIKFSEFQGVINITVSEENETAKICFEDNGAGISEENLEKLKKGISFTTKGRRNESGTGLGLVLVRDYLEKNDATLKITSEINKGSKFCIYLPKANSGKID</sequence>
<accession>A0A841MT87</accession>
<evidence type="ECO:0000256" key="8">
    <source>
        <dbReference type="SAM" id="Phobius"/>
    </source>
</evidence>
<evidence type="ECO:0000313" key="10">
    <source>
        <dbReference type="EMBL" id="MBB6325221.1"/>
    </source>
</evidence>
<dbReference type="SUPFAM" id="SSF55785">
    <property type="entry name" value="PYP-like sensor domain (PAS domain)"/>
    <property type="match status" value="1"/>
</dbReference>
<dbReference type="Pfam" id="PF16927">
    <property type="entry name" value="HisKA_7TM"/>
    <property type="match status" value="1"/>
</dbReference>
<evidence type="ECO:0000256" key="7">
    <source>
        <dbReference type="ARBA" id="ARBA00023136"/>
    </source>
</evidence>
<gene>
    <name evidence="10" type="ORF">FHS59_000836</name>
</gene>
<keyword evidence="3" id="KW-0597">Phosphoprotein</keyword>
<dbReference type="RefSeq" id="WP_184493342.1">
    <property type="nucleotide sequence ID" value="NZ_JACIJO010000001.1"/>
</dbReference>
<dbReference type="PROSITE" id="PS50109">
    <property type="entry name" value="HIS_KIN"/>
    <property type="match status" value="1"/>
</dbReference>
<dbReference type="InterPro" id="IPR013767">
    <property type="entry name" value="PAS_fold"/>
</dbReference>
<evidence type="ECO:0000256" key="2">
    <source>
        <dbReference type="ARBA" id="ARBA00012438"/>
    </source>
</evidence>
<dbReference type="InterPro" id="IPR031621">
    <property type="entry name" value="HisKA_7TM"/>
</dbReference>
<feature type="domain" description="Histidine kinase" evidence="9">
    <location>
        <begin position="370"/>
        <end position="585"/>
    </location>
</feature>
<feature type="transmembrane region" description="Helical" evidence="8">
    <location>
        <begin position="65"/>
        <end position="86"/>
    </location>
</feature>
<dbReference type="EC" id="2.7.13.3" evidence="2"/>
<dbReference type="PANTHER" id="PTHR45453">
    <property type="entry name" value="PHOSPHATE REGULON SENSOR PROTEIN PHOR"/>
    <property type="match status" value="1"/>
</dbReference>
<reference evidence="10 11" key="1">
    <citation type="submission" date="2020-08" db="EMBL/GenBank/DDBJ databases">
        <title>Genomic Encyclopedia of Type Strains, Phase IV (KMG-IV): sequencing the most valuable type-strain genomes for metagenomic binning, comparative biology and taxonomic classification.</title>
        <authorList>
            <person name="Goeker M."/>
        </authorList>
    </citation>
    <scope>NUCLEOTIDE SEQUENCE [LARGE SCALE GENOMIC DNA]</scope>
    <source>
        <strain evidence="10 11">DSM 102044</strain>
    </source>
</reference>
<organism evidence="10 11">
    <name type="scientific">Algoriphagus iocasae</name>
    <dbReference type="NCBI Taxonomy" id="1836499"/>
    <lineage>
        <taxon>Bacteria</taxon>
        <taxon>Pseudomonadati</taxon>
        <taxon>Bacteroidota</taxon>
        <taxon>Cytophagia</taxon>
        <taxon>Cytophagales</taxon>
        <taxon>Cyclobacteriaceae</taxon>
        <taxon>Algoriphagus</taxon>
    </lineage>
</organism>
<proteinExistence type="predicted"/>
<dbReference type="PRINTS" id="PR00344">
    <property type="entry name" value="BCTRLSENSOR"/>
</dbReference>
<evidence type="ECO:0000256" key="3">
    <source>
        <dbReference type="ARBA" id="ARBA00022553"/>
    </source>
</evidence>
<dbReference type="InterPro" id="IPR003594">
    <property type="entry name" value="HATPase_dom"/>
</dbReference>
<keyword evidence="6" id="KW-0902">Two-component regulatory system</keyword>
<dbReference type="GO" id="GO:0006355">
    <property type="term" value="P:regulation of DNA-templated transcription"/>
    <property type="evidence" value="ECO:0007669"/>
    <property type="project" value="InterPro"/>
</dbReference>
<dbReference type="InterPro" id="IPR050351">
    <property type="entry name" value="BphY/WalK/GraS-like"/>
</dbReference>
<dbReference type="SMART" id="SM00387">
    <property type="entry name" value="HATPase_c"/>
    <property type="match status" value="1"/>
</dbReference>
<dbReference type="GO" id="GO:0004721">
    <property type="term" value="F:phosphoprotein phosphatase activity"/>
    <property type="evidence" value="ECO:0007669"/>
    <property type="project" value="TreeGrafter"/>
</dbReference>
<feature type="transmembrane region" description="Helical" evidence="8">
    <location>
        <begin position="98"/>
        <end position="116"/>
    </location>
</feature>
<dbReference type="InterPro" id="IPR005467">
    <property type="entry name" value="His_kinase_dom"/>
</dbReference>
<dbReference type="InterPro" id="IPR000014">
    <property type="entry name" value="PAS"/>
</dbReference>
<dbReference type="EMBL" id="JACIJO010000001">
    <property type="protein sequence ID" value="MBB6325221.1"/>
    <property type="molecule type" value="Genomic_DNA"/>
</dbReference>
<feature type="transmembrane region" description="Helical" evidence="8">
    <location>
        <begin position="181"/>
        <end position="200"/>
    </location>
</feature>
<evidence type="ECO:0000256" key="1">
    <source>
        <dbReference type="ARBA" id="ARBA00000085"/>
    </source>
</evidence>
<evidence type="ECO:0000313" key="11">
    <source>
        <dbReference type="Proteomes" id="UP000588604"/>
    </source>
</evidence>
<dbReference type="GO" id="GO:0005886">
    <property type="term" value="C:plasma membrane"/>
    <property type="evidence" value="ECO:0007669"/>
    <property type="project" value="TreeGrafter"/>
</dbReference>
<dbReference type="Gene3D" id="1.10.287.130">
    <property type="match status" value="1"/>
</dbReference>
<dbReference type="PANTHER" id="PTHR45453:SF1">
    <property type="entry name" value="PHOSPHATE REGULON SENSOR PROTEIN PHOR"/>
    <property type="match status" value="1"/>
</dbReference>
<feature type="transmembrane region" description="Helical" evidence="8">
    <location>
        <begin position="145"/>
        <end position="165"/>
    </location>
</feature>
<dbReference type="CDD" id="cd00130">
    <property type="entry name" value="PAS"/>
    <property type="match status" value="1"/>
</dbReference>
<dbReference type="Pfam" id="PF02518">
    <property type="entry name" value="HATPase_c"/>
    <property type="match status" value="1"/>
</dbReference>
<feature type="transmembrane region" description="Helical" evidence="8">
    <location>
        <begin position="6"/>
        <end position="28"/>
    </location>
</feature>
<dbReference type="Pfam" id="PF00989">
    <property type="entry name" value="PAS"/>
    <property type="match status" value="1"/>
</dbReference>
<dbReference type="SUPFAM" id="SSF47384">
    <property type="entry name" value="Homodimeric domain of signal transducing histidine kinase"/>
    <property type="match status" value="1"/>
</dbReference>
<dbReference type="InterPro" id="IPR035965">
    <property type="entry name" value="PAS-like_dom_sf"/>
</dbReference>
<dbReference type="GO" id="GO:0000155">
    <property type="term" value="F:phosphorelay sensor kinase activity"/>
    <property type="evidence" value="ECO:0007669"/>
    <property type="project" value="InterPro"/>
</dbReference>
<dbReference type="SUPFAM" id="SSF55874">
    <property type="entry name" value="ATPase domain of HSP90 chaperone/DNA topoisomerase II/histidine kinase"/>
    <property type="match status" value="1"/>
</dbReference>
<keyword evidence="4" id="KW-0808">Transferase</keyword>
<feature type="transmembrane region" description="Helical" evidence="8">
    <location>
        <begin position="35"/>
        <end position="53"/>
    </location>
</feature>
<comment type="caution">
    <text evidence="10">The sequence shown here is derived from an EMBL/GenBank/DDBJ whole genome shotgun (WGS) entry which is preliminary data.</text>
</comment>
<dbReference type="GO" id="GO:0016036">
    <property type="term" value="P:cellular response to phosphate starvation"/>
    <property type="evidence" value="ECO:0007669"/>
    <property type="project" value="TreeGrafter"/>
</dbReference>
<dbReference type="InterPro" id="IPR036097">
    <property type="entry name" value="HisK_dim/P_sf"/>
</dbReference>
<comment type="catalytic activity">
    <reaction evidence="1">
        <text>ATP + protein L-histidine = ADP + protein N-phospho-L-histidine.</text>
        <dbReference type="EC" id="2.7.13.3"/>
    </reaction>
</comment>
<dbReference type="CDD" id="cd00075">
    <property type="entry name" value="HATPase"/>
    <property type="match status" value="1"/>
</dbReference>
<evidence type="ECO:0000259" key="9">
    <source>
        <dbReference type="PROSITE" id="PS50109"/>
    </source>
</evidence>
<name>A0A841MT87_9BACT</name>